<accession>A0A5C6LSD7</accession>
<feature type="domain" description="Glycosyltransferase subfamily 4-like N-terminal" evidence="1">
    <location>
        <begin position="13"/>
        <end position="191"/>
    </location>
</feature>
<dbReference type="AlphaFoldDB" id="A0A5C6LSD7"/>
<name>A0A5C6LSD7_9BACT</name>
<keyword evidence="3" id="KW-1185">Reference proteome</keyword>
<dbReference type="Proteomes" id="UP000318815">
    <property type="component" value="Unassembled WGS sequence"/>
</dbReference>
<dbReference type="PANTHER" id="PTHR12526:SF638">
    <property type="entry name" value="SPORE COAT PROTEIN SA"/>
    <property type="match status" value="1"/>
</dbReference>
<dbReference type="InterPro" id="IPR028098">
    <property type="entry name" value="Glyco_trans_4-like_N"/>
</dbReference>
<dbReference type="OrthoDB" id="9811239at2"/>
<dbReference type="EMBL" id="VOHS01000016">
    <property type="protein sequence ID" value="TWV99369.1"/>
    <property type="molecule type" value="Genomic_DNA"/>
</dbReference>
<dbReference type="PANTHER" id="PTHR12526">
    <property type="entry name" value="GLYCOSYLTRANSFERASE"/>
    <property type="match status" value="1"/>
</dbReference>
<dbReference type="CDD" id="cd03801">
    <property type="entry name" value="GT4_PimA-like"/>
    <property type="match status" value="1"/>
</dbReference>
<dbReference type="Gene3D" id="3.40.50.2000">
    <property type="entry name" value="Glycogen Phosphorylase B"/>
    <property type="match status" value="2"/>
</dbReference>
<dbReference type="Pfam" id="PF13439">
    <property type="entry name" value="Glyco_transf_4"/>
    <property type="match status" value="1"/>
</dbReference>
<dbReference type="Pfam" id="PF13692">
    <property type="entry name" value="Glyco_trans_1_4"/>
    <property type="match status" value="1"/>
</dbReference>
<keyword evidence="2" id="KW-0808">Transferase</keyword>
<protein>
    <submittedName>
        <fullName evidence="2">Glycosyltransferase family 4 protein</fullName>
    </submittedName>
</protein>
<evidence type="ECO:0000313" key="3">
    <source>
        <dbReference type="Proteomes" id="UP000318815"/>
    </source>
</evidence>
<dbReference type="RefSeq" id="WP_146306165.1">
    <property type="nucleotide sequence ID" value="NZ_VOHS01000016.1"/>
</dbReference>
<organism evidence="2 3">
    <name type="scientific">Chitinophaga pinensis</name>
    <dbReference type="NCBI Taxonomy" id="79329"/>
    <lineage>
        <taxon>Bacteria</taxon>
        <taxon>Pseudomonadati</taxon>
        <taxon>Bacteroidota</taxon>
        <taxon>Chitinophagia</taxon>
        <taxon>Chitinophagales</taxon>
        <taxon>Chitinophagaceae</taxon>
        <taxon>Chitinophaga</taxon>
    </lineage>
</organism>
<sequence>MKIGIVSIIKEPWGGSEELWADMAAEALKEGHEVFVSALKCGPPHPKTVNLLKNGAKLFYRRGFVKPGIPFLQRIFRKGLIILANKLQNPFHRLFKERPDVIFYVGTSYSIGDDVLLLKALDKTPAALYINCNLNHDVRGFGGVRYDLIDAAYQRAKKVMFVSEGNLEIARRHLCSGIDNAMIVRNPVNLSNIGILPFPQEETVHFAMVGLLVTDHKGQDLVLGALHQEQWRSRKWHLNIYGAGLDEAYLRRLTAFYGLNDRVTFHGKVNDINAVWKKNSLLLMPSRQEGMPLAVVEAMVCGRPSVLTDVGGHREWVTEGQQGFISPGATVRSMADAMERAWEKRADWEKMGIAANTAAMERYNPTPGKTILNLLLNA</sequence>
<comment type="caution">
    <text evidence="2">The sequence shown here is derived from an EMBL/GenBank/DDBJ whole genome shotgun (WGS) entry which is preliminary data.</text>
</comment>
<evidence type="ECO:0000259" key="1">
    <source>
        <dbReference type="Pfam" id="PF13439"/>
    </source>
</evidence>
<dbReference type="GO" id="GO:0016757">
    <property type="term" value="F:glycosyltransferase activity"/>
    <property type="evidence" value="ECO:0007669"/>
    <property type="project" value="UniProtKB-ARBA"/>
</dbReference>
<reference evidence="2 3" key="1">
    <citation type="submission" date="2019-08" db="EMBL/GenBank/DDBJ databases">
        <title>Whole genome sequencing of chitin degrading bacteria Chitinophaga pinensis YS16.</title>
        <authorList>
            <person name="Singh R.P."/>
            <person name="Manchanda G."/>
            <person name="Maurya I.K."/>
            <person name="Joshi N.K."/>
            <person name="Srivastava A.K."/>
        </authorList>
    </citation>
    <scope>NUCLEOTIDE SEQUENCE [LARGE SCALE GENOMIC DNA]</scope>
    <source>
        <strain evidence="2 3">YS-16</strain>
    </source>
</reference>
<proteinExistence type="predicted"/>
<gene>
    <name evidence="2" type="ORF">FEF09_16625</name>
</gene>
<evidence type="ECO:0000313" key="2">
    <source>
        <dbReference type="EMBL" id="TWV99369.1"/>
    </source>
</evidence>
<dbReference type="SUPFAM" id="SSF53756">
    <property type="entry name" value="UDP-Glycosyltransferase/glycogen phosphorylase"/>
    <property type="match status" value="1"/>
</dbReference>